<name>A0A3L7E0N0_9GAMM</name>
<dbReference type="GO" id="GO:0016052">
    <property type="term" value="P:carbohydrate catabolic process"/>
    <property type="evidence" value="ECO:0007669"/>
    <property type="project" value="TreeGrafter"/>
</dbReference>
<proteinExistence type="inferred from homology"/>
<dbReference type="HAMAP" id="MF_00114">
    <property type="entry name" value="DeoC_type1"/>
    <property type="match status" value="1"/>
</dbReference>
<dbReference type="Pfam" id="PF01791">
    <property type="entry name" value="DeoC"/>
    <property type="match status" value="1"/>
</dbReference>
<organism evidence="8 9">
    <name type="scientific">Seongchinamella sediminis</name>
    <dbReference type="NCBI Taxonomy" id="2283635"/>
    <lineage>
        <taxon>Bacteria</taxon>
        <taxon>Pseudomonadati</taxon>
        <taxon>Pseudomonadota</taxon>
        <taxon>Gammaproteobacteria</taxon>
        <taxon>Cellvibrionales</taxon>
        <taxon>Halieaceae</taxon>
        <taxon>Seongchinamella</taxon>
    </lineage>
</organism>
<evidence type="ECO:0000256" key="4">
    <source>
        <dbReference type="ARBA" id="ARBA00023270"/>
    </source>
</evidence>
<keyword evidence="2 7" id="KW-0963">Cytoplasm</keyword>
<dbReference type="EMBL" id="QRAN01000010">
    <property type="protein sequence ID" value="RLQ21801.1"/>
    <property type="molecule type" value="Genomic_DNA"/>
</dbReference>
<dbReference type="SUPFAM" id="SSF51569">
    <property type="entry name" value="Aldolase"/>
    <property type="match status" value="1"/>
</dbReference>
<sequence length="221" mass="22612">MTELARYIDHTLLKPEATPAQIEQLCAEAAEYGFRTVCVNSGYVSLAARCLAGTEVGVCSVVGFPLGAMATAAKAFEAQTAIADGAAEIDMVIPIGQARAGHWEQVRSDVAAVLQACGQVPLKVIFEACLLGREEIVTLCQLCTELGVAFVKTSTGFAAAGASVDLVRLMATSVGADVAVKASGGVRDIDTARAMIAAGASRLGTSSGVAILQGERGAGDY</sequence>
<keyword evidence="4 7" id="KW-0704">Schiff base</keyword>
<dbReference type="PANTHER" id="PTHR10889">
    <property type="entry name" value="DEOXYRIBOSE-PHOSPHATE ALDOLASE"/>
    <property type="match status" value="1"/>
</dbReference>
<dbReference type="InterPro" id="IPR028581">
    <property type="entry name" value="DeoC_typeI"/>
</dbReference>
<dbReference type="UniPathway" id="UPA00002">
    <property type="reaction ID" value="UER00468"/>
</dbReference>
<dbReference type="InterPro" id="IPR002915">
    <property type="entry name" value="DeoC/FbaB/LacD_aldolase"/>
</dbReference>
<evidence type="ECO:0000256" key="6">
    <source>
        <dbReference type="ARBA" id="ARBA00056337"/>
    </source>
</evidence>
<dbReference type="EC" id="4.1.2.4" evidence="7"/>
<dbReference type="NCBIfam" id="TIGR00126">
    <property type="entry name" value="deoC"/>
    <property type="match status" value="1"/>
</dbReference>
<feature type="active site" description="Proton donor/acceptor" evidence="7">
    <location>
        <position position="181"/>
    </location>
</feature>
<evidence type="ECO:0000256" key="5">
    <source>
        <dbReference type="ARBA" id="ARBA00048791"/>
    </source>
</evidence>
<dbReference type="InterPro" id="IPR011343">
    <property type="entry name" value="DeoC"/>
</dbReference>
<evidence type="ECO:0000256" key="2">
    <source>
        <dbReference type="ARBA" id="ARBA00022490"/>
    </source>
</evidence>
<comment type="pathway">
    <text evidence="7">Carbohydrate degradation; 2-deoxy-D-ribose 1-phosphate degradation; D-glyceraldehyde 3-phosphate and acetaldehyde from 2-deoxy-alpha-D-ribose 1-phosphate: step 2/2.</text>
</comment>
<dbReference type="AlphaFoldDB" id="A0A3L7E0N0"/>
<evidence type="ECO:0000313" key="9">
    <source>
        <dbReference type="Proteomes" id="UP000265509"/>
    </source>
</evidence>
<dbReference type="PIRSF" id="PIRSF001357">
    <property type="entry name" value="DeoC"/>
    <property type="match status" value="1"/>
</dbReference>
<comment type="similarity">
    <text evidence="1 7">Belongs to the DeoC/FbaB aldolase family. DeoC type 1 subfamily.</text>
</comment>
<dbReference type="GO" id="GO:0005737">
    <property type="term" value="C:cytoplasm"/>
    <property type="evidence" value="ECO:0007669"/>
    <property type="project" value="UniProtKB-SubCell"/>
</dbReference>
<dbReference type="GO" id="GO:0004139">
    <property type="term" value="F:deoxyribose-phosphate aldolase activity"/>
    <property type="evidence" value="ECO:0007669"/>
    <property type="project" value="UniProtKB-UniRule"/>
</dbReference>
<evidence type="ECO:0000313" key="8">
    <source>
        <dbReference type="EMBL" id="RLQ21801.1"/>
    </source>
</evidence>
<dbReference type="FunFam" id="3.20.20.70:FF:000044">
    <property type="entry name" value="Deoxyribose-phosphate aldolase"/>
    <property type="match status" value="1"/>
</dbReference>
<evidence type="ECO:0000256" key="1">
    <source>
        <dbReference type="ARBA" id="ARBA00010936"/>
    </source>
</evidence>
<dbReference type="GO" id="GO:0006018">
    <property type="term" value="P:2-deoxyribose 1-phosphate catabolic process"/>
    <property type="evidence" value="ECO:0007669"/>
    <property type="project" value="UniProtKB-UniRule"/>
</dbReference>
<dbReference type="OrthoDB" id="6579831at2"/>
<comment type="subcellular location">
    <subcellularLocation>
        <location evidence="7">Cytoplasm</location>
    </subcellularLocation>
</comment>
<keyword evidence="3 7" id="KW-0456">Lyase</keyword>
<dbReference type="Proteomes" id="UP000265509">
    <property type="component" value="Unassembled WGS sequence"/>
</dbReference>
<gene>
    <name evidence="7" type="primary">deoC</name>
    <name evidence="8" type="ORF">DWB85_10970</name>
</gene>
<dbReference type="CDD" id="cd00959">
    <property type="entry name" value="DeoC"/>
    <property type="match status" value="1"/>
</dbReference>
<protein>
    <recommendedName>
        <fullName evidence="7">Deoxyribose-phosphate aldolase</fullName>
        <shortName evidence="7">DERA</shortName>
        <ecNumber evidence="7">4.1.2.4</ecNumber>
    </recommendedName>
    <alternativeName>
        <fullName evidence="7">2-deoxy-D-ribose 5-phosphate aldolase</fullName>
    </alternativeName>
    <alternativeName>
        <fullName evidence="7">Phosphodeoxyriboaldolase</fullName>
        <shortName evidence="7">Deoxyriboaldolase</shortName>
    </alternativeName>
</protein>
<feature type="active site" description="Schiff-base intermediate with acetaldehyde" evidence="7">
    <location>
        <position position="152"/>
    </location>
</feature>
<evidence type="ECO:0000256" key="3">
    <source>
        <dbReference type="ARBA" id="ARBA00023239"/>
    </source>
</evidence>
<dbReference type="InterPro" id="IPR013785">
    <property type="entry name" value="Aldolase_TIM"/>
</dbReference>
<dbReference type="PANTHER" id="PTHR10889:SF1">
    <property type="entry name" value="DEOXYRIBOSE-PHOSPHATE ALDOLASE"/>
    <property type="match status" value="1"/>
</dbReference>
<reference evidence="8 9" key="1">
    <citation type="submission" date="2018-07" db="EMBL/GenBank/DDBJ databases">
        <title>Halioglobus sp. genome submission.</title>
        <authorList>
            <person name="Ye M.-Q."/>
            <person name="Du Z.-J."/>
        </authorList>
    </citation>
    <scope>NUCLEOTIDE SEQUENCE [LARGE SCALE GENOMIC DNA]</scope>
    <source>
        <strain evidence="8 9">U0301</strain>
    </source>
</reference>
<dbReference type="RefSeq" id="WP_117954467.1">
    <property type="nucleotide sequence ID" value="NZ_QRAN01000010.1"/>
</dbReference>
<dbReference type="GO" id="GO:0009264">
    <property type="term" value="P:deoxyribonucleotide catabolic process"/>
    <property type="evidence" value="ECO:0007669"/>
    <property type="project" value="UniProtKB-UniRule"/>
</dbReference>
<comment type="caution">
    <text evidence="8">The sequence shown here is derived from an EMBL/GenBank/DDBJ whole genome shotgun (WGS) entry which is preliminary data.</text>
</comment>
<comment type="function">
    <text evidence="6 7">Catalyzes a reversible aldol reaction between acetaldehyde and D-glyceraldehyde 3-phosphate to generate 2-deoxy-D-ribose 5-phosphate.</text>
</comment>
<feature type="active site" description="Proton donor/acceptor" evidence="7">
    <location>
        <position position="90"/>
    </location>
</feature>
<accession>A0A3L7E0N0</accession>
<dbReference type="SMART" id="SM01133">
    <property type="entry name" value="DeoC"/>
    <property type="match status" value="1"/>
</dbReference>
<evidence type="ECO:0000256" key="7">
    <source>
        <dbReference type="HAMAP-Rule" id="MF_00114"/>
    </source>
</evidence>
<comment type="catalytic activity">
    <reaction evidence="5 7">
        <text>2-deoxy-D-ribose 5-phosphate = D-glyceraldehyde 3-phosphate + acetaldehyde</text>
        <dbReference type="Rhea" id="RHEA:12821"/>
        <dbReference type="ChEBI" id="CHEBI:15343"/>
        <dbReference type="ChEBI" id="CHEBI:59776"/>
        <dbReference type="ChEBI" id="CHEBI:62877"/>
        <dbReference type="EC" id="4.1.2.4"/>
    </reaction>
</comment>
<keyword evidence="9" id="KW-1185">Reference proteome</keyword>
<dbReference type="Gene3D" id="3.20.20.70">
    <property type="entry name" value="Aldolase class I"/>
    <property type="match status" value="1"/>
</dbReference>